<evidence type="ECO:0000313" key="3">
    <source>
        <dbReference type="Proteomes" id="UP000274756"/>
    </source>
</evidence>
<reference evidence="4" key="1">
    <citation type="submission" date="2017-02" db="UniProtKB">
        <authorList>
            <consortium name="WormBaseParasite"/>
        </authorList>
    </citation>
    <scope>IDENTIFICATION</scope>
</reference>
<evidence type="ECO:0000313" key="2">
    <source>
        <dbReference type="Proteomes" id="UP000038040"/>
    </source>
</evidence>
<accession>A0A0N4UHA9</accession>
<keyword evidence="3" id="KW-1185">Reference proteome</keyword>
<evidence type="ECO:0000313" key="1">
    <source>
        <dbReference type="EMBL" id="VDN59780.1"/>
    </source>
</evidence>
<gene>
    <name evidence="1" type="ORF">DME_LOCUS9753</name>
</gene>
<proteinExistence type="predicted"/>
<sequence>MFIYVYILTSSNNISIGLVASRGYRRQDISLILTCETIEQLYPWINIPYGILKMEREDCYYSHLFDPLIDKETKHSCKPREYIAGITRLTNTRIQILCCRLRTRNEGICSEQKFAKPFGLTGRTEIFYRSKLINSIAVEGQYYRARFCDLVPRFIDQIYGDERAITMPTKDLTASTASTTASYMQSKYKSDIYNTKLALTEKWTPRPKTTISNKKKNWFEKMKKGLETTACKSWKRTTNTATSAPTRTLITTQMPYRISHQGQTSNKISTTSRVTSMSSKRTIYPEEISGLSQSGSVYQKINVKKQWKNPLLHSSDQTHLNSPPLAHLPSNKIDAHAFIKENFDIFNHSTEGFIVESLHA</sequence>
<dbReference type="OrthoDB" id="5873432at2759"/>
<dbReference type="EMBL" id="UYYG01001190">
    <property type="protein sequence ID" value="VDN59780.1"/>
    <property type="molecule type" value="Genomic_DNA"/>
</dbReference>
<protein>
    <submittedName>
        <fullName evidence="4">IRS-type PTB domain-containing protein</fullName>
    </submittedName>
</protein>
<dbReference type="Proteomes" id="UP000038040">
    <property type="component" value="Unplaced"/>
</dbReference>
<evidence type="ECO:0000313" key="4">
    <source>
        <dbReference type="WBParaSite" id="DME_0000692101-mRNA-1"/>
    </source>
</evidence>
<dbReference type="AlphaFoldDB" id="A0A0N4UHA9"/>
<dbReference type="WBParaSite" id="DME_0000692101-mRNA-1">
    <property type="protein sequence ID" value="DME_0000692101-mRNA-1"/>
    <property type="gene ID" value="DME_0000692101"/>
</dbReference>
<organism evidence="2 4">
    <name type="scientific">Dracunculus medinensis</name>
    <name type="common">Guinea worm</name>
    <dbReference type="NCBI Taxonomy" id="318479"/>
    <lineage>
        <taxon>Eukaryota</taxon>
        <taxon>Metazoa</taxon>
        <taxon>Ecdysozoa</taxon>
        <taxon>Nematoda</taxon>
        <taxon>Chromadorea</taxon>
        <taxon>Rhabditida</taxon>
        <taxon>Spirurina</taxon>
        <taxon>Dracunculoidea</taxon>
        <taxon>Dracunculidae</taxon>
        <taxon>Dracunculus</taxon>
    </lineage>
</organism>
<reference evidence="1 3" key="2">
    <citation type="submission" date="2018-11" db="EMBL/GenBank/DDBJ databases">
        <authorList>
            <consortium name="Pathogen Informatics"/>
        </authorList>
    </citation>
    <scope>NUCLEOTIDE SEQUENCE [LARGE SCALE GENOMIC DNA]</scope>
</reference>
<name>A0A0N4UHA9_DRAME</name>
<dbReference type="Proteomes" id="UP000274756">
    <property type="component" value="Unassembled WGS sequence"/>
</dbReference>